<reference evidence="1" key="1">
    <citation type="submission" date="2020-11" db="EMBL/GenBank/DDBJ databases">
        <authorList>
            <consortium name="DOE Joint Genome Institute"/>
            <person name="Ahrendt S."/>
            <person name="Riley R."/>
            <person name="Andreopoulos W."/>
            <person name="Labutti K."/>
            <person name="Pangilinan J."/>
            <person name="Ruiz-Duenas F.J."/>
            <person name="Barrasa J.M."/>
            <person name="Sanchez-Garcia M."/>
            <person name="Camarero S."/>
            <person name="Miyauchi S."/>
            <person name="Serrano A."/>
            <person name="Linde D."/>
            <person name="Babiker R."/>
            <person name="Drula E."/>
            <person name="Ayuso-Fernandez I."/>
            <person name="Pacheco R."/>
            <person name="Padilla G."/>
            <person name="Ferreira P."/>
            <person name="Barriuso J."/>
            <person name="Kellner H."/>
            <person name="Castanera R."/>
            <person name="Alfaro M."/>
            <person name="Ramirez L."/>
            <person name="Pisabarro A.G."/>
            <person name="Kuo A."/>
            <person name="Tritt A."/>
            <person name="Lipzen A."/>
            <person name="He G."/>
            <person name="Yan M."/>
            <person name="Ng V."/>
            <person name="Cullen D."/>
            <person name="Martin F."/>
            <person name="Rosso M.-N."/>
            <person name="Henrissat B."/>
            <person name="Hibbett D."/>
            <person name="Martinez A.T."/>
            <person name="Grigoriev I.V."/>
        </authorList>
    </citation>
    <scope>NUCLEOTIDE SEQUENCE</scope>
    <source>
        <strain evidence="1">AH 40177</strain>
    </source>
</reference>
<dbReference type="EMBL" id="JADNRY010000004">
    <property type="protein sequence ID" value="KAF9077155.1"/>
    <property type="molecule type" value="Genomic_DNA"/>
</dbReference>
<gene>
    <name evidence="1" type="ORF">BDP27DRAFT_1311917</name>
</gene>
<name>A0A9P5QB33_9AGAR</name>
<accession>A0A9P5QB33</accession>
<comment type="caution">
    <text evidence="1">The sequence shown here is derived from an EMBL/GenBank/DDBJ whole genome shotgun (WGS) entry which is preliminary data.</text>
</comment>
<protein>
    <submittedName>
        <fullName evidence="1">Uncharacterized protein</fullName>
    </submittedName>
</protein>
<dbReference type="AlphaFoldDB" id="A0A9P5QB33"/>
<sequence length="65" mass="7517">MQCGLLRIVFAPRICSTGVEFYHKVGYNDAIQKTLYKVTKIVYLDIYDRELTSEYGLTISTNYSL</sequence>
<organism evidence="1 2">
    <name type="scientific">Rhodocollybia butyracea</name>
    <dbReference type="NCBI Taxonomy" id="206335"/>
    <lineage>
        <taxon>Eukaryota</taxon>
        <taxon>Fungi</taxon>
        <taxon>Dikarya</taxon>
        <taxon>Basidiomycota</taxon>
        <taxon>Agaricomycotina</taxon>
        <taxon>Agaricomycetes</taxon>
        <taxon>Agaricomycetidae</taxon>
        <taxon>Agaricales</taxon>
        <taxon>Marasmiineae</taxon>
        <taxon>Omphalotaceae</taxon>
        <taxon>Rhodocollybia</taxon>
    </lineage>
</organism>
<keyword evidence="2" id="KW-1185">Reference proteome</keyword>
<dbReference type="Proteomes" id="UP000772434">
    <property type="component" value="Unassembled WGS sequence"/>
</dbReference>
<proteinExistence type="predicted"/>
<evidence type="ECO:0000313" key="1">
    <source>
        <dbReference type="EMBL" id="KAF9077155.1"/>
    </source>
</evidence>
<evidence type="ECO:0000313" key="2">
    <source>
        <dbReference type="Proteomes" id="UP000772434"/>
    </source>
</evidence>